<sequence length="79" mass="8402">MPVRIKKSASGQNPEVGGHIPVNSAQLCIAKKSFAFLRSRTISGRNSDVQQPGKASALIPCHPFAFENPVSGQGQNDRA</sequence>
<dbReference type="EMBL" id="WQNF01000009">
    <property type="protein sequence ID" value="MVT66496.1"/>
    <property type="molecule type" value="Genomic_DNA"/>
</dbReference>
<organism evidence="1 2">
    <name type="scientific">Bradyrhizobium pachyrhizi</name>
    <dbReference type="NCBI Taxonomy" id="280333"/>
    <lineage>
        <taxon>Bacteria</taxon>
        <taxon>Pseudomonadati</taxon>
        <taxon>Pseudomonadota</taxon>
        <taxon>Alphaproteobacteria</taxon>
        <taxon>Hyphomicrobiales</taxon>
        <taxon>Nitrobacteraceae</taxon>
        <taxon>Bradyrhizobium</taxon>
    </lineage>
</organism>
<comment type="caution">
    <text evidence="1">The sequence shown here is derived from an EMBL/GenBank/DDBJ whole genome shotgun (WGS) entry which is preliminary data.</text>
</comment>
<reference evidence="1 2" key="1">
    <citation type="submission" date="2019-12" db="EMBL/GenBank/DDBJ databases">
        <title>Draft genome sequences Bradyrhizobium cajani AMBPC1010, Bradyrhizobium pachyrhizi AMBPC1040 and Bradyrhizobium yuanmingense ALSPC3051, three plant growth promoting strains isolated from nodules of Cajanus cajan L. in Dominican Republic.</title>
        <authorList>
            <person name="Flores-Felix J.D."/>
            <person name="Araujo J."/>
            <person name="Diaz-Alcantara C."/>
            <person name="Gonzalez-Andres F."/>
            <person name="Velazquez E."/>
        </authorList>
    </citation>
    <scope>NUCLEOTIDE SEQUENCE [LARGE SCALE GENOMIC DNA]</scope>
    <source>
        <strain evidence="1 2">1040</strain>
    </source>
</reference>
<evidence type="ECO:0000313" key="2">
    <source>
        <dbReference type="Proteomes" id="UP000436468"/>
    </source>
</evidence>
<proteinExistence type="predicted"/>
<gene>
    <name evidence="1" type="ORF">GPL21_15460</name>
</gene>
<dbReference type="AlphaFoldDB" id="A0A844SLB1"/>
<evidence type="ECO:0000313" key="1">
    <source>
        <dbReference type="EMBL" id="MVT66496.1"/>
    </source>
</evidence>
<protein>
    <submittedName>
        <fullName evidence="1">Uncharacterized protein</fullName>
    </submittedName>
</protein>
<dbReference type="Proteomes" id="UP000436468">
    <property type="component" value="Unassembled WGS sequence"/>
</dbReference>
<name>A0A844SLB1_9BRAD</name>
<keyword evidence="2" id="KW-1185">Reference proteome</keyword>
<accession>A0A844SLB1</accession>
<dbReference type="RefSeq" id="WP_157344396.1">
    <property type="nucleotide sequence ID" value="NZ_WQNF01000009.1"/>
</dbReference>